<organism evidence="11 12">
    <name type="scientific">Cyclobacterium amurskyense</name>
    <dbReference type="NCBI Taxonomy" id="320787"/>
    <lineage>
        <taxon>Bacteria</taxon>
        <taxon>Pseudomonadati</taxon>
        <taxon>Bacteroidota</taxon>
        <taxon>Cytophagia</taxon>
        <taxon>Cytophagales</taxon>
        <taxon>Cyclobacteriaceae</taxon>
        <taxon>Cyclobacterium</taxon>
    </lineage>
</organism>
<dbReference type="GO" id="GO:0046654">
    <property type="term" value="P:tetrahydrofolate biosynthetic process"/>
    <property type="evidence" value="ECO:0007669"/>
    <property type="project" value="UniProtKB-UniPathway"/>
</dbReference>
<dbReference type="GO" id="GO:0046452">
    <property type="term" value="P:dihydrofolate metabolic process"/>
    <property type="evidence" value="ECO:0007669"/>
    <property type="project" value="TreeGrafter"/>
</dbReference>
<dbReference type="PIRSF" id="PIRSF000194">
    <property type="entry name" value="DHFR"/>
    <property type="match status" value="1"/>
</dbReference>
<comment type="catalytic activity">
    <reaction evidence="8">
        <text>(6S)-5,6,7,8-tetrahydrofolate + NADP(+) = 7,8-dihydrofolate + NADPH + H(+)</text>
        <dbReference type="Rhea" id="RHEA:15009"/>
        <dbReference type="ChEBI" id="CHEBI:15378"/>
        <dbReference type="ChEBI" id="CHEBI:57451"/>
        <dbReference type="ChEBI" id="CHEBI:57453"/>
        <dbReference type="ChEBI" id="CHEBI:57783"/>
        <dbReference type="ChEBI" id="CHEBI:58349"/>
        <dbReference type="EC" id="1.5.1.3"/>
    </reaction>
</comment>
<evidence type="ECO:0000256" key="5">
    <source>
        <dbReference type="ARBA" id="ARBA00022857"/>
    </source>
</evidence>
<dbReference type="Pfam" id="PF00186">
    <property type="entry name" value="DHFR_1"/>
    <property type="match status" value="1"/>
</dbReference>
<dbReference type="STRING" id="320787.CA2015_2967"/>
<dbReference type="GO" id="GO:0005829">
    <property type="term" value="C:cytosol"/>
    <property type="evidence" value="ECO:0007669"/>
    <property type="project" value="TreeGrafter"/>
</dbReference>
<comment type="function">
    <text evidence="7 8">Key enzyme in folate metabolism. Catalyzes an essential reaction for de novo glycine and purine synthesis, and for DNA precursor synthesis.</text>
</comment>
<keyword evidence="12" id="KW-1185">Reference proteome</keyword>
<dbReference type="KEGG" id="camu:CA2015_2967"/>
<dbReference type="FunFam" id="3.40.430.10:FF:000001">
    <property type="entry name" value="Dihydrofolate reductase"/>
    <property type="match status" value="1"/>
</dbReference>
<evidence type="ECO:0000256" key="8">
    <source>
        <dbReference type="PIRNR" id="PIRNR000194"/>
    </source>
</evidence>
<dbReference type="EMBL" id="CP012040">
    <property type="protein sequence ID" value="AKP52372.1"/>
    <property type="molecule type" value="Genomic_DNA"/>
</dbReference>
<dbReference type="CDD" id="cd00209">
    <property type="entry name" value="DHFR"/>
    <property type="match status" value="1"/>
</dbReference>
<keyword evidence="4 8" id="KW-0554">One-carbon metabolism</keyword>
<dbReference type="InterPro" id="IPR012259">
    <property type="entry name" value="DHFR"/>
</dbReference>
<dbReference type="Proteomes" id="UP000036520">
    <property type="component" value="Chromosome"/>
</dbReference>
<comment type="pathway">
    <text evidence="1 8">Cofactor biosynthesis; tetrahydrofolate biosynthesis; 5,6,7,8-tetrahydrofolate from 7,8-dihydrofolate: step 1/1.</text>
</comment>
<dbReference type="UniPathway" id="UPA00077">
    <property type="reaction ID" value="UER00158"/>
</dbReference>
<dbReference type="PROSITE" id="PS51330">
    <property type="entry name" value="DHFR_2"/>
    <property type="match status" value="1"/>
</dbReference>
<reference evidence="11 12" key="1">
    <citation type="submission" date="2015-07" db="EMBL/GenBank/DDBJ databases">
        <authorList>
            <person name="Kim K.M."/>
        </authorList>
    </citation>
    <scope>NUCLEOTIDE SEQUENCE [LARGE SCALE GENOMIC DNA]</scope>
    <source>
        <strain evidence="11 12">KCTC 12363</strain>
    </source>
</reference>
<evidence type="ECO:0000313" key="12">
    <source>
        <dbReference type="Proteomes" id="UP000036520"/>
    </source>
</evidence>
<dbReference type="PANTHER" id="PTHR48069:SF3">
    <property type="entry name" value="DIHYDROFOLATE REDUCTASE"/>
    <property type="match status" value="1"/>
</dbReference>
<dbReference type="GO" id="GO:0004146">
    <property type="term" value="F:dihydrofolate reductase activity"/>
    <property type="evidence" value="ECO:0007669"/>
    <property type="project" value="UniProtKB-EC"/>
</dbReference>
<keyword evidence="5 8" id="KW-0521">NADP</keyword>
<dbReference type="SUPFAM" id="SSF53597">
    <property type="entry name" value="Dihydrofolate reductase-like"/>
    <property type="match status" value="1"/>
</dbReference>
<evidence type="ECO:0000256" key="9">
    <source>
        <dbReference type="RuleBase" id="RU004474"/>
    </source>
</evidence>
<sequence>MIVSIIVAKATNNAIGLKGDLPWRLPADLKHFKNVTSGHHVIMGRKTFESLKNPLPGRTHIVISSNTNYRVPEGHEVVHSLEAGLTIAKQKNLDKIYILGGAEIYKLALPFCQEMIITEIEAEPEADTFFPDFNHQDWTITEKSNHSKDTKNPFNYSFVTYKRKDDA</sequence>
<dbReference type="Gene3D" id="3.40.430.10">
    <property type="entry name" value="Dihydrofolate Reductase, subunit A"/>
    <property type="match status" value="1"/>
</dbReference>
<evidence type="ECO:0000256" key="7">
    <source>
        <dbReference type="ARBA" id="ARBA00025067"/>
    </source>
</evidence>
<evidence type="ECO:0000256" key="6">
    <source>
        <dbReference type="ARBA" id="ARBA00023002"/>
    </source>
</evidence>
<keyword evidence="6 8" id="KW-0560">Oxidoreductase</keyword>
<dbReference type="PATRIC" id="fig|320787.5.peg.3246"/>
<evidence type="ECO:0000256" key="2">
    <source>
        <dbReference type="ARBA" id="ARBA00009539"/>
    </source>
</evidence>
<proteinExistence type="inferred from homology"/>
<dbReference type="OrthoDB" id="9804315at2"/>
<dbReference type="InterPro" id="IPR024072">
    <property type="entry name" value="DHFR-like_dom_sf"/>
</dbReference>
<dbReference type="AlphaFoldDB" id="A0A0H4PVF9"/>
<evidence type="ECO:0000256" key="3">
    <source>
        <dbReference type="ARBA" id="ARBA00012856"/>
    </source>
</evidence>
<evidence type="ECO:0000259" key="10">
    <source>
        <dbReference type="PROSITE" id="PS51330"/>
    </source>
</evidence>
<dbReference type="InterPro" id="IPR001796">
    <property type="entry name" value="DHFR_dom"/>
</dbReference>
<evidence type="ECO:0000256" key="4">
    <source>
        <dbReference type="ARBA" id="ARBA00022563"/>
    </source>
</evidence>
<dbReference type="PROSITE" id="PS00075">
    <property type="entry name" value="DHFR_1"/>
    <property type="match status" value="1"/>
</dbReference>
<dbReference type="GO" id="GO:0006730">
    <property type="term" value="P:one-carbon metabolic process"/>
    <property type="evidence" value="ECO:0007669"/>
    <property type="project" value="UniProtKB-KW"/>
</dbReference>
<dbReference type="PRINTS" id="PR00070">
    <property type="entry name" value="DHFR"/>
</dbReference>
<gene>
    <name evidence="11" type="ORF">CA2015_2967</name>
</gene>
<dbReference type="GO" id="GO:0070401">
    <property type="term" value="F:NADP+ binding"/>
    <property type="evidence" value="ECO:0007669"/>
    <property type="project" value="UniProtKB-ARBA"/>
</dbReference>
<dbReference type="RefSeq" id="WP_048642596.1">
    <property type="nucleotide sequence ID" value="NZ_CAXBGM010000035.1"/>
</dbReference>
<dbReference type="GO" id="GO:0046655">
    <property type="term" value="P:folic acid metabolic process"/>
    <property type="evidence" value="ECO:0007669"/>
    <property type="project" value="TreeGrafter"/>
</dbReference>
<accession>A0A0H4PVF9</accession>
<dbReference type="PANTHER" id="PTHR48069">
    <property type="entry name" value="DIHYDROFOLATE REDUCTASE"/>
    <property type="match status" value="1"/>
</dbReference>
<evidence type="ECO:0000313" key="11">
    <source>
        <dbReference type="EMBL" id="AKP52372.1"/>
    </source>
</evidence>
<name>A0A0H4PVF9_9BACT</name>
<dbReference type="InterPro" id="IPR017925">
    <property type="entry name" value="DHFR_CS"/>
</dbReference>
<feature type="domain" description="DHFR" evidence="10">
    <location>
        <begin position="2"/>
        <end position="163"/>
    </location>
</feature>
<comment type="similarity">
    <text evidence="2 8 9">Belongs to the dihydrofolate reductase family.</text>
</comment>
<protein>
    <recommendedName>
        <fullName evidence="3 8">Dihydrofolate reductase</fullName>
        <ecNumber evidence="3 8">1.5.1.3</ecNumber>
    </recommendedName>
</protein>
<dbReference type="EC" id="1.5.1.3" evidence="3 8"/>
<evidence type="ECO:0000256" key="1">
    <source>
        <dbReference type="ARBA" id="ARBA00004903"/>
    </source>
</evidence>